<dbReference type="PROSITE" id="PS50113">
    <property type="entry name" value="PAC"/>
    <property type="match status" value="1"/>
</dbReference>
<comment type="caution">
    <text evidence="5">The sequence shown here is derived from an EMBL/GenBank/DDBJ whole genome shotgun (WGS) entry which is preliminary data.</text>
</comment>
<gene>
    <name evidence="5" type="ORF">ACFFHF_08385</name>
</gene>
<dbReference type="CDD" id="cd00130">
    <property type="entry name" value="PAS"/>
    <property type="match status" value="1"/>
</dbReference>
<feature type="domain" description="PAC" evidence="2">
    <location>
        <begin position="92"/>
        <end position="149"/>
    </location>
</feature>
<dbReference type="InterPro" id="IPR001633">
    <property type="entry name" value="EAL_dom"/>
</dbReference>
<accession>A0ABV6KPL3</accession>
<dbReference type="SMART" id="SM00052">
    <property type="entry name" value="EAL"/>
    <property type="match status" value="1"/>
</dbReference>
<dbReference type="InterPro" id="IPR029787">
    <property type="entry name" value="Nucleotide_cyclase"/>
</dbReference>
<proteinExistence type="predicted"/>
<keyword evidence="6" id="KW-1185">Reference proteome</keyword>
<dbReference type="CDD" id="cd01948">
    <property type="entry name" value="EAL"/>
    <property type="match status" value="1"/>
</dbReference>
<dbReference type="SMART" id="SM00091">
    <property type="entry name" value="PAS"/>
    <property type="match status" value="2"/>
</dbReference>
<dbReference type="PANTHER" id="PTHR44757:SF2">
    <property type="entry name" value="BIOFILM ARCHITECTURE MAINTENANCE PROTEIN MBAA"/>
    <property type="match status" value="1"/>
</dbReference>
<dbReference type="InterPro" id="IPR013656">
    <property type="entry name" value="PAS_4"/>
</dbReference>
<dbReference type="InterPro" id="IPR001610">
    <property type="entry name" value="PAC"/>
</dbReference>
<dbReference type="InterPro" id="IPR043128">
    <property type="entry name" value="Rev_trsase/Diguanyl_cyclase"/>
</dbReference>
<reference evidence="5 6" key="1">
    <citation type="submission" date="2024-09" db="EMBL/GenBank/DDBJ databases">
        <authorList>
            <person name="Sun Q."/>
            <person name="Mori K."/>
        </authorList>
    </citation>
    <scope>NUCLEOTIDE SEQUENCE [LARGE SCALE GENOMIC DNA]</scope>
    <source>
        <strain evidence="5 6">CGMCC 1.9126</strain>
    </source>
</reference>
<dbReference type="NCBIfam" id="TIGR00229">
    <property type="entry name" value="sensory_box"/>
    <property type="match status" value="2"/>
</dbReference>
<dbReference type="Proteomes" id="UP001589738">
    <property type="component" value="Unassembled WGS sequence"/>
</dbReference>
<dbReference type="Pfam" id="PF08448">
    <property type="entry name" value="PAS_4"/>
    <property type="match status" value="1"/>
</dbReference>
<protein>
    <submittedName>
        <fullName evidence="5">Bifunctional diguanylate cyclase/phosphodiesterase</fullName>
    </submittedName>
</protein>
<name>A0ABV6KPL3_9BACI</name>
<dbReference type="EMBL" id="JBHLUU010000024">
    <property type="protein sequence ID" value="MFC0475268.1"/>
    <property type="molecule type" value="Genomic_DNA"/>
</dbReference>
<dbReference type="RefSeq" id="WP_340903037.1">
    <property type="nucleotide sequence ID" value="NZ_JBHLUU010000024.1"/>
</dbReference>
<dbReference type="SMART" id="SM00267">
    <property type="entry name" value="GGDEF"/>
    <property type="match status" value="1"/>
</dbReference>
<evidence type="ECO:0000313" key="6">
    <source>
        <dbReference type="Proteomes" id="UP001589738"/>
    </source>
</evidence>
<evidence type="ECO:0000259" key="4">
    <source>
        <dbReference type="PROSITE" id="PS50887"/>
    </source>
</evidence>
<dbReference type="InterPro" id="IPR035965">
    <property type="entry name" value="PAS-like_dom_sf"/>
</dbReference>
<dbReference type="Gene3D" id="3.30.70.270">
    <property type="match status" value="1"/>
</dbReference>
<dbReference type="InterPro" id="IPR035919">
    <property type="entry name" value="EAL_sf"/>
</dbReference>
<feature type="domain" description="GGDEF" evidence="4">
    <location>
        <begin position="307"/>
        <end position="438"/>
    </location>
</feature>
<dbReference type="InterPro" id="IPR000700">
    <property type="entry name" value="PAS-assoc_C"/>
</dbReference>
<dbReference type="SMART" id="SM00086">
    <property type="entry name" value="PAC"/>
    <property type="match status" value="2"/>
</dbReference>
<dbReference type="SUPFAM" id="SSF55073">
    <property type="entry name" value="Nucleotide cyclase"/>
    <property type="match status" value="1"/>
</dbReference>
<organism evidence="5 6">
    <name type="scientific">Robertmurraya beringensis</name>
    <dbReference type="NCBI Taxonomy" id="641660"/>
    <lineage>
        <taxon>Bacteria</taxon>
        <taxon>Bacillati</taxon>
        <taxon>Bacillota</taxon>
        <taxon>Bacilli</taxon>
        <taxon>Bacillales</taxon>
        <taxon>Bacillaceae</taxon>
        <taxon>Robertmurraya</taxon>
    </lineage>
</organism>
<dbReference type="NCBIfam" id="TIGR00254">
    <property type="entry name" value="GGDEF"/>
    <property type="match status" value="1"/>
</dbReference>
<dbReference type="Gene3D" id="3.30.450.20">
    <property type="entry name" value="PAS domain"/>
    <property type="match status" value="2"/>
</dbReference>
<dbReference type="PROSITE" id="PS50883">
    <property type="entry name" value="EAL"/>
    <property type="match status" value="1"/>
</dbReference>
<dbReference type="SUPFAM" id="SSF141868">
    <property type="entry name" value="EAL domain-like"/>
    <property type="match status" value="1"/>
</dbReference>
<dbReference type="Pfam" id="PF00990">
    <property type="entry name" value="GGDEF"/>
    <property type="match status" value="1"/>
</dbReference>
<evidence type="ECO:0000259" key="1">
    <source>
        <dbReference type="PROSITE" id="PS50112"/>
    </source>
</evidence>
<dbReference type="SUPFAM" id="SSF55785">
    <property type="entry name" value="PYP-like sensor domain (PAS domain)"/>
    <property type="match status" value="2"/>
</dbReference>
<evidence type="ECO:0000259" key="2">
    <source>
        <dbReference type="PROSITE" id="PS50113"/>
    </source>
</evidence>
<evidence type="ECO:0000313" key="5">
    <source>
        <dbReference type="EMBL" id="MFC0475268.1"/>
    </source>
</evidence>
<dbReference type="CDD" id="cd01949">
    <property type="entry name" value="GGDEF"/>
    <property type="match status" value="1"/>
</dbReference>
<dbReference type="Gene3D" id="3.20.20.450">
    <property type="entry name" value="EAL domain"/>
    <property type="match status" value="1"/>
</dbReference>
<feature type="domain" description="PAS" evidence="1">
    <location>
        <begin position="150"/>
        <end position="220"/>
    </location>
</feature>
<evidence type="ECO:0000259" key="3">
    <source>
        <dbReference type="PROSITE" id="PS50883"/>
    </source>
</evidence>
<dbReference type="PANTHER" id="PTHR44757">
    <property type="entry name" value="DIGUANYLATE CYCLASE DGCP"/>
    <property type="match status" value="1"/>
</dbReference>
<dbReference type="InterPro" id="IPR000160">
    <property type="entry name" value="GGDEF_dom"/>
</dbReference>
<dbReference type="Pfam" id="PF13426">
    <property type="entry name" value="PAS_9"/>
    <property type="match status" value="1"/>
</dbReference>
<dbReference type="InterPro" id="IPR052155">
    <property type="entry name" value="Biofilm_reg_signaling"/>
</dbReference>
<dbReference type="PROSITE" id="PS50887">
    <property type="entry name" value="GGDEF"/>
    <property type="match status" value="1"/>
</dbReference>
<feature type="domain" description="EAL" evidence="3">
    <location>
        <begin position="447"/>
        <end position="700"/>
    </location>
</feature>
<dbReference type="Pfam" id="PF00563">
    <property type="entry name" value="EAL"/>
    <property type="match status" value="1"/>
</dbReference>
<sequence length="703" mass="80258">MEQFKKVISREVINDKNRREIEGMIFDIILNHINDMVFIMKVDGDQFRYVFANKSGAKHARLTVETMGKTLFEVMPVETAKRLQAAYMEVVESKELQVLFDQSTLEDGKLVHGQSILTPVLNENKEVRFVVSVTRDITELEAEKSRLEVTEQRYRSIVDHNLDGVILATQAGDIIDANPASEILSGYTVDELKKKSIFDFVDEFDVDKFREFIEHSLSGISLETLDFRIVNSSKRKITVQLKTVPFTIHNKITGIYLIFRDLTEQSQNAETIKFMAFHDQLTGLYNRRALLRDLDLLLNHSESNKEEPFCLLSIDIDRFKQLNDSLGHFAGDQILIKIAERLSVDRTDEYKVYRQGGDEFIVLLKGNRQSANQLAQQILNRFAKSFYLDSHEYYISPSIGLSMYPQDGKDAETLIKNADEALFRVKEKGKAHYQFYRSDKTQSFANIVSLETQLRKALERDEFILLYQPQVELRSGKIKSFEALIRWNSIEFGLVPPSEFIPLSEDTGLIIPIGNWVIEQACMQIKEWNDLRGEEITIAINISAKQFQQRTLVSTIKKAIQKFQINPSLLEIEITEGVMQDTAETAPILKSLKDLGISIAIDDFGTGYSSLNYLKSFPIDVLKVDQSFIRGIHNNDKDAAITTTIIHLANSLGMTVVAEGIEEKAQAKFLLNTNCDKGQGYFYSKPLSKIDIEQTIFNRPTKS</sequence>
<dbReference type="InterPro" id="IPR000014">
    <property type="entry name" value="PAS"/>
</dbReference>
<dbReference type="PROSITE" id="PS50112">
    <property type="entry name" value="PAS"/>
    <property type="match status" value="1"/>
</dbReference>